<reference evidence="2 3" key="1">
    <citation type="submission" date="2019-04" db="EMBL/GenBank/DDBJ databases">
        <title>A novel phosphate-accumulating bacterium identified in bioreactor for phosphate removal from wastewater.</title>
        <authorList>
            <person name="Kotlyarov R.Y."/>
            <person name="Beletsky A.V."/>
            <person name="Kallistova A.Y."/>
            <person name="Dorofeev A.G."/>
            <person name="Nikolaev Y.Y."/>
            <person name="Pimenov N.V."/>
            <person name="Ravin N.V."/>
            <person name="Mardanov A.V."/>
        </authorList>
    </citation>
    <scope>NUCLEOTIDE SEQUENCE [LARGE SCALE GENOMIC DNA]</scope>
    <source>
        <strain evidence="2 3">Bin19</strain>
    </source>
</reference>
<protein>
    <submittedName>
        <fullName evidence="2">DNA primase</fullName>
    </submittedName>
</protein>
<evidence type="ECO:0000313" key="2">
    <source>
        <dbReference type="EMBL" id="TMQ76782.1"/>
    </source>
</evidence>
<comment type="caution">
    <text evidence="2">The sequence shown here is derived from an EMBL/GenBank/DDBJ whole genome shotgun (WGS) entry which is preliminary data.</text>
</comment>
<sequence length="71" mass="7859">MQAAPRSGQRPGSIGRPKNHRQRAILQALPWPEPQQLSAKIEPEPYPIDALPKTIRATMEEVAGVVKAPWP</sequence>
<feature type="region of interest" description="Disordered" evidence="1">
    <location>
        <begin position="1"/>
        <end position="21"/>
    </location>
</feature>
<dbReference type="Proteomes" id="UP000306324">
    <property type="component" value="Unassembled WGS sequence"/>
</dbReference>
<evidence type="ECO:0000313" key="3">
    <source>
        <dbReference type="Proteomes" id="UP000306324"/>
    </source>
</evidence>
<accession>A0A5S4EN23</accession>
<dbReference type="AlphaFoldDB" id="A0A5S4EN23"/>
<keyword evidence="3" id="KW-1185">Reference proteome</keyword>
<evidence type="ECO:0000256" key="1">
    <source>
        <dbReference type="SAM" id="MobiDB-lite"/>
    </source>
</evidence>
<dbReference type="EMBL" id="SWAD01000040">
    <property type="protein sequence ID" value="TMQ76782.1"/>
    <property type="molecule type" value="Genomic_DNA"/>
</dbReference>
<proteinExistence type="predicted"/>
<gene>
    <name evidence="2" type="ORF">ACCUM_3914</name>
</gene>
<organism evidence="2 3">
    <name type="scientific">Candidatus Accumulibacter phosphatis</name>
    <dbReference type="NCBI Taxonomy" id="327160"/>
    <lineage>
        <taxon>Bacteria</taxon>
        <taxon>Pseudomonadati</taxon>
        <taxon>Pseudomonadota</taxon>
        <taxon>Betaproteobacteria</taxon>
        <taxon>Candidatus Accumulibacter</taxon>
    </lineage>
</organism>
<name>A0A5S4EN23_9PROT</name>